<reference evidence="8" key="2">
    <citation type="journal article" date="2021" name="Genome Biol. Evol.">
        <title>Developing a high-quality reference genome for a parasitic bivalve with doubly uniparental inheritance (Bivalvia: Unionida).</title>
        <authorList>
            <person name="Smith C.H."/>
        </authorList>
    </citation>
    <scope>NUCLEOTIDE SEQUENCE</scope>
    <source>
        <strain evidence="8">CHS0354</strain>
        <tissue evidence="8">Mantle</tissue>
    </source>
</reference>
<dbReference type="InterPro" id="IPR019427">
    <property type="entry name" value="7TM_GPCR_serpentine_rcpt_Srw"/>
</dbReference>
<dbReference type="SUPFAM" id="SSF81321">
    <property type="entry name" value="Family A G protein-coupled receptor-like"/>
    <property type="match status" value="1"/>
</dbReference>
<evidence type="ECO:0000256" key="6">
    <source>
        <dbReference type="SAM" id="SignalP"/>
    </source>
</evidence>
<evidence type="ECO:0000256" key="5">
    <source>
        <dbReference type="SAM" id="Phobius"/>
    </source>
</evidence>
<dbReference type="PANTHER" id="PTHR47023:SF1">
    <property type="entry name" value="SEX PEPTIDE RECEPTOR"/>
    <property type="match status" value="1"/>
</dbReference>
<protein>
    <recommendedName>
        <fullName evidence="7">G-protein coupled receptors family 1 profile domain-containing protein</fullName>
    </recommendedName>
</protein>
<dbReference type="GO" id="GO:0016020">
    <property type="term" value="C:membrane"/>
    <property type="evidence" value="ECO:0007669"/>
    <property type="project" value="UniProtKB-SubCell"/>
</dbReference>
<keyword evidence="2 5" id="KW-0812">Transmembrane</keyword>
<dbReference type="PANTHER" id="PTHR47023">
    <property type="entry name" value="SEX PEPTIDE RECEPTOR"/>
    <property type="match status" value="1"/>
</dbReference>
<dbReference type="InterPro" id="IPR053071">
    <property type="entry name" value="GPCR1-related_rcpt"/>
</dbReference>
<evidence type="ECO:0000256" key="3">
    <source>
        <dbReference type="ARBA" id="ARBA00022989"/>
    </source>
</evidence>
<feature type="transmembrane region" description="Helical" evidence="5">
    <location>
        <begin position="47"/>
        <end position="73"/>
    </location>
</feature>
<keyword evidence="3 5" id="KW-1133">Transmembrane helix</keyword>
<dbReference type="GO" id="GO:0008528">
    <property type="term" value="F:G protein-coupled peptide receptor activity"/>
    <property type="evidence" value="ECO:0007669"/>
    <property type="project" value="InterPro"/>
</dbReference>
<comment type="subcellular location">
    <subcellularLocation>
        <location evidence="1">Membrane</location>
    </subcellularLocation>
</comment>
<feature type="transmembrane region" description="Helical" evidence="5">
    <location>
        <begin position="259"/>
        <end position="280"/>
    </location>
</feature>
<comment type="caution">
    <text evidence="8">The sequence shown here is derived from an EMBL/GenBank/DDBJ whole genome shotgun (WGS) entry which is preliminary data.</text>
</comment>
<dbReference type="AlphaFoldDB" id="A0AAE0TES5"/>
<dbReference type="Proteomes" id="UP001195483">
    <property type="component" value="Unassembled WGS sequence"/>
</dbReference>
<dbReference type="Pfam" id="PF10324">
    <property type="entry name" value="7TM_GPCR_Srw"/>
    <property type="match status" value="1"/>
</dbReference>
<name>A0AAE0TES5_9BIVA</name>
<evidence type="ECO:0000256" key="2">
    <source>
        <dbReference type="ARBA" id="ARBA00022692"/>
    </source>
</evidence>
<sequence length="306" mass="35159">MRSSANNILIAIAISDTLTTAFPAIPDTYYYTFGHYKEYIPPALCRSTYYFSYPIPAICHTVSIWLSVALAFLRYVSVRFPLISMRLFTTKKTGILILIICIFSALNHCLSFVAYGFTKVTMQSLMNKSRIVEACEVSLLSVLGINFANSRGILIWTGIILEAFLPCLFLLTLDSVMLFRLRHQESIRHQLQNRHPIFHISRRQSDGTSKRSSERRRSTKLTIAIVTLIWLVEIPRAIFQVIEISLNINLLPIQTGGQLVAIFELVTDLSYSQIFLIYCFMSSRFRLALREVFRFRNRQCTTRNAN</sequence>
<evidence type="ECO:0000259" key="7">
    <source>
        <dbReference type="PROSITE" id="PS50262"/>
    </source>
</evidence>
<evidence type="ECO:0000313" key="8">
    <source>
        <dbReference type="EMBL" id="KAK3609080.1"/>
    </source>
</evidence>
<dbReference type="InterPro" id="IPR017452">
    <property type="entry name" value="GPCR_Rhodpsn_7TM"/>
</dbReference>
<dbReference type="PROSITE" id="PS50262">
    <property type="entry name" value="G_PROTEIN_RECEP_F1_2"/>
    <property type="match status" value="1"/>
</dbReference>
<proteinExistence type="predicted"/>
<feature type="chain" id="PRO_5042276729" description="G-protein coupled receptors family 1 profile domain-containing protein" evidence="6">
    <location>
        <begin position="22"/>
        <end position="306"/>
    </location>
</feature>
<keyword evidence="6" id="KW-0732">Signal</keyword>
<feature type="transmembrane region" description="Helical" evidence="5">
    <location>
        <begin position="153"/>
        <end position="179"/>
    </location>
</feature>
<feature type="transmembrane region" description="Helical" evidence="5">
    <location>
        <begin position="94"/>
        <end position="117"/>
    </location>
</feature>
<evidence type="ECO:0000313" key="9">
    <source>
        <dbReference type="Proteomes" id="UP001195483"/>
    </source>
</evidence>
<accession>A0AAE0TES5</accession>
<reference evidence="8" key="1">
    <citation type="journal article" date="2021" name="Genome Biol. Evol.">
        <title>A High-Quality Reference Genome for a Parasitic Bivalve with Doubly Uniparental Inheritance (Bivalvia: Unionida).</title>
        <authorList>
            <person name="Smith C.H."/>
        </authorList>
    </citation>
    <scope>NUCLEOTIDE SEQUENCE</scope>
    <source>
        <strain evidence="8">CHS0354</strain>
    </source>
</reference>
<evidence type="ECO:0000256" key="4">
    <source>
        <dbReference type="ARBA" id="ARBA00023136"/>
    </source>
</evidence>
<dbReference type="EMBL" id="JAEAOA010000721">
    <property type="protein sequence ID" value="KAK3609080.1"/>
    <property type="molecule type" value="Genomic_DNA"/>
</dbReference>
<dbReference type="Gene3D" id="1.20.1070.10">
    <property type="entry name" value="Rhodopsin 7-helix transmembrane proteins"/>
    <property type="match status" value="1"/>
</dbReference>
<reference evidence="8" key="3">
    <citation type="submission" date="2023-05" db="EMBL/GenBank/DDBJ databases">
        <authorList>
            <person name="Smith C.H."/>
        </authorList>
    </citation>
    <scope>NUCLEOTIDE SEQUENCE</scope>
    <source>
        <strain evidence="8">CHS0354</strain>
        <tissue evidence="8">Mantle</tissue>
    </source>
</reference>
<feature type="domain" description="G-protein coupled receptors family 1 profile" evidence="7">
    <location>
        <begin position="1"/>
        <end position="278"/>
    </location>
</feature>
<evidence type="ECO:0000256" key="1">
    <source>
        <dbReference type="ARBA" id="ARBA00004370"/>
    </source>
</evidence>
<keyword evidence="4 5" id="KW-0472">Membrane</keyword>
<organism evidence="8 9">
    <name type="scientific">Potamilus streckersoni</name>
    <dbReference type="NCBI Taxonomy" id="2493646"/>
    <lineage>
        <taxon>Eukaryota</taxon>
        <taxon>Metazoa</taxon>
        <taxon>Spiralia</taxon>
        <taxon>Lophotrochozoa</taxon>
        <taxon>Mollusca</taxon>
        <taxon>Bivalvia</taxon>
        <taxon>Autobranchia</taxon>
        <taxon>Heteroconchia</taxon>
        <taxon>Palaeoheterodonta</taxon>
        <taxon>Unionida</taxon>
        <taxon>Unionoidea</taxon>
        <taxon>Unionidae</taxon>
        <taxon>Ambleminae</taxon>
        <taxon>Lampsilini</taxon>
        <taxon>Potamilus</taxon>
    </lineage>
</organism>
<feature type="transmembrane region" description="Helical" evidence="5">
    <location>
        <begin position="221"/>
        <end position="239"/>
    </location>
</feature>
<gene>
    <name evidence="8" type="ORF">CHS0354_011839</name>
</gene>
<keyword evidence="9" id="KW-1185">Reference proteome</keyword>
<feature type="signal peptide" evidence="6">
    <location>
        <begin position="1"/>
        <end position="21"/>
    </location>
</feature>